<dbReference type="AlphaFoldDB" id="A0A8X6HMK1"/>
<evidence type="ECO:0000313" key="2">
    <source>
        <dbReference type="Proteomes" id="UP000887116"/>
    </source>
</evidence>
<proteinExistence type="predicted"/>
<dbReference type="EMBL" id="BMAO01011888">
    <property type="protein sequence ID" value="GFQ77462.1"/>
    <property type="molecule type" value="Genomic_DNA"/>
</dbReference>
<organism evidence="1 2">
    <name type="scientific">Trichonephila clavata</name>
    <name type="common">Joro spider</name>
    <name type="synonym">Nephila clavata</name>
    <dbReference type="NCBI Taxonomy" id="2740835"/>
    <lineage>
        <taxon>Eukaryota</taxon>
        <taxon>Metazoa</taxon>
        <taxon>Ecdysozoa</taxon>
        <taxon>Arthropoda</taxon>
        <taxon>Chelicerata</taxon>
        <taxon>Arachnida</taxon>
        <taxon>Araneae</taxon>
        <taxon>Araneomorphae</taxon>
        <taxon>Entelegynae</taxon>
        <taxon>Araneoidea</taxon>
        <taxon>Nephilidae</taxon>
        <taxon>Trichonephila</taxon>
    </lineage>
</organism>
<protein>
    <recommendedName>
        <fullName evidence="3">RNase H type-1 domain-containing protein</fullName>
    </recommendedName>
</protein>
<reference evidence="1" key="1">
    <citation type="submission" date="2020-07" db="EMBL/GenBank/DDBJ databases">
        <title>Multicomponent nature underlies the extraordinary mechanical properties of spider dragline silk.</title>
        <authorList>
            <person name="Kono N."/>
            <person name="Nakamura H."/>
            <person name="Mori M."/>
            <person name="Yoshida Y."/>
            <person name="Ohtoshi R."/>
            <person name="Malay A.D."/>
            <person name="Moran D.A.P."/>
            <person name="Tomita M."/>
            <person name="Numata K."/>
            <person name="Arakawa K."/>
        </authorList>
    </citation>
    <scope>NUCLEOTIDE SEQUENCE</scope>
</reference>
<evidence type="ECO:0000313" key="1">
    <source>
        <dbReference type="EMBL" id="GFQ77462.1"/>
    </source>
</evidence>
<keyword evidence="2" id="KW-1185">Reference proteome</keyword>
<evidence type="ECO:0008006" key="3">
    <source>
        <dbReference type="Google" id="ProtNLM"/>
    </source>
</evidence>
<gene>
    <name evidence="1" type="ORF">TNCT_603891</name>
</gene>
<comment type="caution">
    <text evidence="1">The sequence shown here is derived from an EMBL/GenBank/DDBJ whole genome shotgun (WGS) entry which is preliminary data.</text>
</comment>
<accession>A0A8X6HMK1</accession>
<dbReference type="Proteomes" id="UP000887116">
    <property type="component" value="Unassembled WGS sequence"/>
</dbReference>
<sequence>MSVSEFLKFFTDSSQPTVIEILLLLRKLERKGFDRNFCLIPGHGGKHGNELVDNIAGSLTGPIQQLVCYQDLTAPVLRYIHCIWQEIWDQQVINK</sequence>
<name>A0A8X6HMK1_TRICU</name>
<dbReference type="OrthoDB" id="6436996at2759"/>